<evidence type="ECO:0000256" key="4">
    <source>
        <dbReference type="SAM" id="SignalP"/>
    </source>
</evidence>
<dbReference type="EMBL" id="BMME01000002">
    <property type="protein sequence ID" value="GGK15670.1"/>
    <property type="molecule type" value="Genomic_DNA"/>
</dbReference>
<protein>
    <recommendedName>
        <fullName evidence="1">diguanylate cyclase</fullName>
        <ecNumber evidence="1">2.7.7.65</ecNumber>
    </recommendedName>
</protein>
<reference evidence="7" key="1">
    <citation type="journal article" date="2019" name="Int. J. Syst. Evol. Microbiol.">
        <title>The Global Catalogue of Microorganisms (GCM) 10K type strain sequencing project: providing services to taxonomists for standard genome sequencing and annotation.</title>
        <authorList>
            <consortium name="The Broad Institute Genomics Platform"/>
            <consortium name="The Broad Institute Genome Sequencing Center for Infectious Disease"/>
            <person name="Wu L."/>
            <person name="Ma J."/>
        </authorList>
    </citation>
    <scope>NUCLEOTIDE SEQUENCE [LARGE SCALE GENOMIC DNA]</scope>
    <source>
        <strain evidence="7">CGMCC 1.8985</strain>
    </source>
</reference>
<dbReference type="InterPro" id="IPR029787">
    <property type="entry name" value="Nucleotide_cyclase"/>
</dbReference>
<dbReference type="SUPFAM" id="SSF48452">
    <property type="entry name" value="TPR-like"/>
    <property type="match status" value="2"/>
</dbReference>
<name>A0ABQ2EKQ1_9GAMM</name>
<dbReference type="PANTHER" id="PTHR45138">
    <property type="entry name" value="REGULATORY COMPONENTS OF SENSORY TRANSDUCTION SYSTEM"/>
    <property type="match status" value="1"/>
</dbReference>
<comment type="caution">
    <text evidence="6">The sequence shown here is derived from an EMBL/GenBank/DDBJ whole genome shotgun (WGS) entry which is preliminary data.</text>
</comment>
<dbReference type="EC" id="2.7.7.65" evidence="1"/>
<evidence type="ECO:0000313" key="7">
    <source>
        <dbReference type="Proteomes" id="UP000599009"/>
    </source>
</evidence>
<feature type="signal peptide" evidence="4">
    <location>
        <begin position="1"/>
        <end position="37"/>
    </location>
</feature>
<gene>
    <name evidence="6" type="ORF">GCM10011394_26020</name>
</gene>
<evidence type="ECO:0000256" key="3">
    <source>
        <dbReference type="SAM" id="MobiDB-lite"/>
    </source>
</evidence>
<feature type="chain" id="PRO_5046380266" description="diguanylate cyclase" evidence="4">
    <location>
        <begin position="38"/>
        <end position="635"/>
    </location>
</feature>
<dbReference type="SMART" id="SM00028">
    <property type="entry name" value="TPR"/>
    <property type="match status" value="5"/>
</dbReference>
<dbReference type="InterPro" id="IPR019734">
    <property type="entry name" value="TPR_rpt"/>
</dbReference>
<evidence type="ECO:0000256" key="2">
    <source>
        <dbReference type="ARBA" id="ARBA00034247"/>
    </source>
</evidence>
<dbReference type="PANTHER" id="PTHR45138:SF9">
    <property type="entry name" value="DIGUANYLATE CYCLASE DGCM-RELATED"/>
    <property type="match status" value="1"/>
</dbReference>
<dbReference type="InterPro" id="IPR000160">
    <property type="entry name" value="GGDEF_dom"/>
</dbReference>
<proteinExistence type="predicted"/>
<dbReference type="Pfam" id="PF00990">
    <property type="entry name" value="GGDEF"/>
    <property type="match status" value="1"/>
</dbReference>
<dbReference type="SUPFAM" id="SSF55073">
    <property type="entry name" value="Nucleotide cyclase"/>
    <property type="match status" value="1"/>
</dbReference>
<sequence length="635" mass="67250">MRIVRQRVARAPAWVRRHGMRALATSVLAVASAGALGASCADIEAEALVVAEARDSDPEQGVARGRALLVEARALSPPCPAGEAMLLGGIASNLHILGRNHDAVRDYGQAIALLETGTPAQRAFLHRGLGVALLELESYELALEHALIALEASDSAADTIGSAKTAGNIGNLYNSIGELELARDYHGRSLAGFEATGFEPGIAGALLNLGSVAAKVGLKALEASDVAAARREHLLLRSYNERARELFSELGNERGVAYADSNIGLALDRLGQPEAALSHHTESLAARRKLGDLFGTLNSLLSIASAQAHLGRSDAAATTLDEVEALIPDDAFNLKKEVAAQRVLLTEARGDYRAALAAQREYGRLGALAADAEQRSAIAALQDRFDSAQAAREIESLRSDAEVSALQLQRQRQVSQLGILAAVLATGLLLVLWSRLRIGISSSRQLSVAARTDHLTGLPNRRHLLELMQLEVHRVDRGGGTFCLVMADLDDFKAINDRHGHDAGDVVLREVARRLRDAVRKQDSVARWGGEEFLLLLPASRAVGAACLADKLRKQVSAEPVLVGPQCTPVSITLTLGYSEYRPGTPLDDCIKAADTALFEGKREGKDRVMASPATGAGPVGAPASPVAEAVTQGM</sequence>
<comment type="catalytic activity">
    <reaction evidence="2">
        <text>2 GTP = 3',3'-c-di-GMP + 2 diphosphate</text>
        <dbReference type="Rhea" id="RHEA:24898"/>
        <dbReference type="ChEBI" id="CHEBI:33019"/>
        <dbReference type="ChEBI" id="CHEBI:37565"/>
        <dbReference type="ChEBI" id="CHEBI:58805"/>
        <dbReference type="EC" id="2.7.7.65"/>
    </reaction>
</comment>
<dbReference type="InterPro" id="IPR050469">
    <property type="entry name" value="Diguanylate_Cyclase"/>
</dbReference>
<dbReference type="Proteomes" id="UP000599009">
    <property type="component" value="Unassembled WGS sequence"/>
</dbReference>
<organism evidence="6 7">
    <name type="scientific">Luteimonas terricola</name>
    <dbReference type="NCBI Taxonomy" id="645597"/>
    <lineage>
        <taxon>Bacteria</taxon>
        <taxon>Pseudomonadati</taxon>
        <taxon>Pseudomonadota</taxon>
        <taxon>Gammaproteobacteria</taxon>
        <taxon>Lysobacterales</taxon>
        <taxon>Lysobacteraceae</taxon>
        <taxon>Luteimonas</taxon>
    </lineage>
</organism>
<evidence type="ECO:0000259" key="5">
    <source>
        <dbReference type="PROSITE" id="PS50887"/>
    </source>
</evidence>
<dbReference type="PROSITE" id="PS50887">
    <property type="entry name" value="GGDEF"/>
    <property type="match status" value="1"/>
</dbReference>
<dbReference type="InterPro" id="IPR043128">
    <property type="entry name" value="Rev_trsase/Diguanyl_cyclase"/>
</dbReference>
<dbReference type="CDD" id="cd01949">
    <property type="entry name" value="GGDEF"/>
    <property type="match status" value="1"/>
</dbReference>
<dbReference type="Gene3D" id="3.30.70.270">
    <property type="match status" value="1"/>
</dbReference>
<feature type="region of interest" description="Disordered" evidence="3">
    <location>
        <begin position="610"/>
        <end position="635"/>
    </location>
</feature>
<evidence type="ECO:0000256" key="1">
    <source>
        <dbReference type="ARBA" id="ARBA00012528"/>
    </source>
</evidence>
<dbReference type="InterPro" id="IPR011990">
    <property type="entry name" value="TPR-like_helical_dom_sf"/>
</dbReference>
<dbReference type="NCBIfam" id="TIGR00254">
    <property type="entry name" value="GGDEF"/>
    <property type="match status" value="1"/>
</dbReference>
<dbReference type="Gene3D" id="1.25.40.10">
    <property type="entry name" value="Tetratricopeptide repeat domain"/>
    <property type="match status" value="2"/>
</dbReference>
<feature type="domain" description="GGDEF" evidence="5">
    <location>
        <begin position="480"/>
        <end position="614"/>
    </location>
</feature>
<dbReference type="SMART" id="SM00267">
    <property type="entry name" value="GGDEF"/>
    <property type="match status" value="1"/>
</dbReference>
<feature type="compositionally biased region" description="Low complexity" evidence="3">
    <location>
        <begin position="611"/>
        <end position="635"/>
    </location>
</feature>
<keyword evidence="4" id="KW-0732">Signal</keyword>
<evidence type="ECO:0000313" key="6">
    <source>
        <dbReference type="EMBL" id="GGK15670.1"/>
    </source>
</evidence>
<keyword evidence="7" id="KW-1185">Reference proteome</keyword>
<accession>A0ABQ2EKQ1</accession>